<evidence type="ECO:0000256" key="1">
    <source>
        <dbReference type="SAM" id="SignalP"/>
    </source>
</evidence>
<comment type="caution">
    <text evidence="2">The sequence shown here is derived from an EMBL/GenBank/DDBJ whole genome shotgun (WGS) entry which is preliminary data.</text>
</comment>
<keyword evidence="1" id="KW-0732">Signal</keyword>
<organism evidence="2 3">
    <name type="scientific">Adineta steineri</name>
    <dbReference type="NCBI Taxonomy" id="433720"/>
    <lineage>
        <taxon>Eukaryota</taxon>
        <taxon>Metazoa</taxon>
        <taxon>Spiralia</taxon>
        <taxon>Gnathifera</taxon>
        <taxon>Rotifera</taxon>
        <taxon>Eurotatoria</taxon>
        <taxon>Bdelloidea</taxon>
        <taxon>Adinetida</taxon>
        <taxon>Adinetidae</taxon>
        <taxon>Adineta</taxon>
    </lineage>
</organism>
<feature type="chain" id="PRO_5032940117" evidence="1">
    <location>
        <begin position="19"/>
        <end position="354"/>
    </location>
</feature>
<accession>A0A814MUF2</accession>
<dbReference type="Proteomes" id="UP000663845">
    <property type="component" value="Unassembled WGS sequence"/>
</dbReference>
<protein>
    <submittedName>
        <fullName evidence="2">Uncharacterized protein</fullName>
    </submittedName>
</protein>
<reference evidence="2" key="1">
    <citation type="submission" date="2021-02" db="EMBL/GenBank/DDBJ databases">
        <authorList>
            <person name="Nowell W R."/>
        </authorList>
    </citation>
    <scope>NUCLEOTIDE SEQUENCE</scope>
</reference>
<evidence type="ECO:0000313" key="2">
    <source>
        <dbReference type="EMBL" id="CAF1083896.1"/>
    </source>
</evidence>
<gene>
    <name evidence="2" type="ORF">JYZ213_LOCUS20448</name>
</gene>
<proteinExistence type="predicted"/>
<evidence type="ECO:0000313" key="3">
    <source>
        <dbReference type="Proteomes" id="UP000663845"/>
    </source>
</evidence>
<dbReference type="AlphaFoldDB" id="A0A814MUF2"/>
<name>A0A814MUF2_9BILA</name>
<sequence length="354" mass="39680">MIFLIFILFFSKYFPVTTVKCMTNRLPSILLNECSLHNININAPIPSDTELNGLLSPCAIKEAGISTPLGYVDGSCYAEISIDYTKKEMDVKATNVFFPLTLQSPYDDMFGFANGIRSIVQYKIEGNLKQNEFKMTTRVQCDTYDNCALEKLRKLLPNLTNIVPRTQTFGKIKNFLISSTAGGATPMICMTNPASNSDEEENTDPDCSHDKSLCKYERTKEGDVEQSCNIHASSTDPVIEYRFNVLEEAANNGNIDIAQAFKIFFQCNKDRCNDKNSTKHVIEMLTSLALESNTNIHTRVVNVTSKNITTHTNHNTNKNPIAHTNPKSNGISLMASIYYRLIIIYSLFITISPN</sequence>
<feature type="signal peptide" evidence="1">
    <location>
        <begin position="1"/>
        <end position="18"/>
    </location>
</feature>
<dbReference type="EMBL" id="CAJNOG010000215">
    <property type="protein sequence ID" value="CAF1083896.1"/>
    <property type="molecule type" value="Genomic_DNA"/>
</dbReference>